<evidence type="ECO:0000256" key="1">
    <source>
        <dbReference type="ARBA" id="ARBA00001946"/>
    </source>
</evidence>
<comment type="caution">
    <text evidence="6">The sequence shown here is derived from an EMBL/GenBank/DDBJ whole genome shotgun (WGS) entry which is preliminary data.</text>
</comment>
<dbReference type="InterPro" id="IPR020476">
    <property type="entry name" value="Nudix_hydrolase"/>
</dbReference>
<dbReference type="EMBL" id="JBHSFP010000029">
    <property type="protein sequence ID" value="MFC4535274.1"/>
    <property type="molecule type" value="Genomic_DNA"/>
</dbReference>
<protein>
    <submittedName>
        <fullName evidence="6">NUDIX domain-containing protein</fullName>
    </submittedName>
</protein>
<gene>
    <name evidence="6" type="ORF">ACFO60_31300</name>
</gene>
<dbReference type="InterPro" id="IPR020084">
    <property type="entry name" value="NUDIX_hydrolase_CS"/>
</dbReference>
<comment type="cofactor">
    <cofactor evidence="1">
        <name>Mg(2+)</name>
        <dbReference type="ChEBI" id="CHEBI:18420"/>
    </cofactor>
</comment>
<dbReference type="PANTHER" id="PTHR43046">
    <property type="entry name" value="GDP-MANNOSE MANNOSYL HYDROLASE"/>
    <property type="match status" value="1"/>
</dbReference>
<dbReference type="PROSITE" id="PS51462">
    <property type="entry name" value="NUDIX"/>
    <property type="match status" value="1"/>
</dbReference>
<dbReference type="SUPFAM" id="SSF55811">
    <property type="entry name" value="Nudix"/>
    <property type="match status" value="1"/>
</dbReference>
<organism evidence="6 7">
    <name type="scientific">Sphaerisporangium dianthi</name>
    <dbReference type="NCBI Taxonomy" id="1436120"/>
    <lineage>
        <taxon>Bacteria</taxon>
        <taxon>Bacillati</taxon>
        <taxon>Actinomycetota</taxon>
        <taxon>Actinomycetes</taxon>
        <taxon>Streptosporangiales</taxon>
        <taxon>Streptosporangiaceae</taxon>
        <taxon>Sphaerisporangium</taxon>
    </lineage>
</organism>
<name>A0ABV9CQD3_9ACTN</name>
<keyword evidence="7" id="KW-1185">Reference proteome</keyword>
<dbReference type="PRINTS" id="PR00502">
    <property type="entry name" value="NUDIXFAMILY"/>
</dbReference>
<keyword evidence="3 4" id="KW-0378">Hydrolase</keyword>
<reference evidence="7" key="1">
    <citation type="journal article" date="2019" name="Int. J. Syst. Evol. Microbiol.">
        <title>The Global Catalogue of Microorganisms (GCM) 10K type strain sequencing project: providing services to taxonomists for standard genome sequencing and annotation.</title>
        <authorList>
            <consortium name="The Broad Institute Genomics Platform"/>
            <consortium name="The Broad Institute Genome Sequencing Center for Infectious Disease"/>
            <person name="Wu L."/>
            <person name="Ma J."/>
        </authorList>
    </citation>
    <scope>NUCLEOTIDE SEQUENCE [LARGE SCALE GENOMIC DNA]</scope>
    <source>
        <strain evidence="7">CGMCC 4.7132</strain>
    </source>
</reference>
<dbReference type="InterPro" id="IPR015797">
    <property type="entry name" value="NUDIX_hydrolase-like_dom_sf"/>
</dbReference>
<feature type="domain" description="Nudix hydrolase" evidence="5">
    <location>
        <begin position="8"/>
        <end position="138"/>
    </location>
</feature>
<dbReference type="PROSITE" id="PS00893">
    <property type="entry name" value="NUDIX_BOX"/>
    <property type="match status" value="1"/>
</dbReference>
<dbReference type="Gene3D" id="3.90.79.10">
    <property type="entry name" value="Nucleoside Triphosphate Pyrophosphohydrolase"/>
    <property type="match status" value="1"/>
</dbReference>
<evidence type="ECO:0000256" key="2">
    <source>
        <dbReference type="ARBA" id="ARBA00005582"/>
    </source>
</evidence>
<dbReference type="Proteomes" id="UP001596004">
    <property type="component" value="Unassembled WGS sequence"/>
</dbReference>
<proteinExistence type="inferred from homology"/>
<accession>A0ABV9CQD3</accession>
<evidence type="ECO:0000313" key="6">
    <source>
        <dbReference type="EMBL" id="MFC4535274.1"/>
    </source>
</evidence>
<evidence type="ECO:0000256" key="3">
    <source>
        <dbReference type="ARBA" id="ARBA00022801"/>
    </source>
</evidence>
<evidence type="ECO:0000256" key="4">
    <source>
        <dbReference type="RuleBase" id="RU003476"/>
    </source>
</evidence>
<dbReference type="PANTHER" id="PTHR43046:SF16">
    <property type="entry name" value="ADP-RIBOSE PYROPHOSPHATASE YJHB-RELATED"/>
    <property type="match status" value="1"/>
</dbReference>
<dbReference type="RefSeq" id="WP_380847498.1">
    <property type="nucleotide sequence ID" value="NZ_JBHSFP010000029.1"/>
</dbReference>
<evidence type="ECO:0000259" key="5">
    <source>
        <dbReference type="PROSITE" id="PS51462"/>
    </source>
</evidence>
<comment type="similarity">
    <text evidence="2 4">Belongs to the Nudix hydrolase family.</text>
</comment>
<sequence>MSRPGFDHIGVGVGIVIFGEGNRMFLARRGPKARNEPGTWEFPGGGVELGEALESAIKREIREEYGMEVELTGTLGAFDHFLPGAEHWVSITYCGKHVRGEPVIREPGKCTDIGWFDLWNLPKRLSEITQKNVKELLRRKSRKDGDSGHR</sequence>
<evidence type="ECO:0000313" key="7">
    <source>
        <dbReference type="Proteomes" id="UP001596004"/>
    </source>
</evidence>
<dbReference type="Pfam" id="PF00293">
    <property type="entry name" value="NUDIX"/>
    <property type="match status" value="1"/>
</dbReference>
<dbReference type="InterPro" id="IPR000086">
    <property type="entry name" value="NUDIX_hydrolase_dom"/>
</dbReference>